<evidence type="ECO:0000259" key="2">
    <source>
        <dbReference type="Pfam" id="PF18694"/>
    </source>
</evidence>
<evidence type="ECO:0000256" key="1">
    <source>
        <dbReference type="SAM" id="MobiDB-lite"/>
    </source>
</evidence>
<keyword evidence="3" id="KW-1185">Reference proteome</keyword>
<feature type="domain" description="TAR DNA-binding protein 43 N-terminal" evidence="2">
    <location>
        <begin position="44"/>
        <end position="118"/>
    </location>
</feature>
<dbReference type="WBParaSite" id="scaffold14470_cov191.g17496">
    <property type="protein sequence ID" value="scaffold14470_cov191.g17496"/>
    <property type="gene ID" value="scaffold14470_cov191.g17496"/>
</dbReference>
<name>A0A915LMC6_MELJA</name>
<evidence type="ECO:0000313" key="3">
    <source>
        <dbReference type="Proteomes" id="UP000887561"/>
    </source>
</evidence>
<dbReference type="Proteomes" id="UP000887561">
    <property type="component" value="Unplaced"/>
</dbReference>
<proteinExistence type="predicted"/>
<feature type="region of interest" description="Disordered" evidence="1">
    <location>
        <begin position="1"/>
        <end position="34"/>
    </location>
</feature>
<dbReference type="InterPro" id="IPR009003">
    <property type="entry name" value="Peptidase_S1_PA"/>
</dbReference>
<sequence length="352" mass="39286">MATSTKKRRIEGDSGSTSSKDSGSSLPDENKIILDEGETVDEDVIVTDRATGRTLEIPLSEDGTLAFSTLEHNFPGAYGLEYPKPNSNVKRGVKFNDNKKVFETPSVGWKGKKFEVIYRGKKPGTPYDEVQGDLPTSEYVNDFCFYIQGDGIKDCVVCLEADFFCTFRHGTHKNYKLREVLIIYNYDGKKSMVATVRYINERLDFIILKTTQKVEKVPFLALKFFSGEDLLICGRSDESGELTYAKGCIRTSLLQYYDEQGPFIVATIHSLPGDSGAAVFSANGLIGMNLGVAEFNYQPYEDMILRAAHFSVFNYMVGAWDLRHGINMVKHEDSPPKPGSRQAPLRLKPASV</sequence>
<feature type="region of interest" description="Disordered" evidence="1">
    <location>
        <begin position="332"/>
        <end position="352"/>
    </location>
</feature>
<evidence type="ECO:0000313" key="4">
    <source>
        <dbReference type="WBParaSite" id="scaffold14470_cov191.g17496"/>
    </source>
</evidence>
<protein>
    <submittedName>
        <fullName evidence="4">TAR DNA-binding protein 43 N-terminal domain-containing protein</fullName>
    </submittedName>
</protein>
<organism evidence="3 4">
    <name type="scientific">Meloidogyne javanica</name>
    <name type="common">Root-knot nematode worm</name>
    <dbReference type="NCBI Taxonomy" id="6303"/>
    <lineage>
        <taxon>Eukaryota</taxon>
        <taxon>Metazoa</taxon>
        <taxon>Ecdysozoa</taxon>
        <taxon>Nematoda</taxon>
        <taxon>Chromadorea</taxon>
        <taxon>Rhabditida</taxon>
        <taxon>Tylenchina</taxon>
        <taxon>Tylenchomorpha</taxon>
        <taxon>Tylenchoidea</taxon>
        <taxon>Meloidogynidae</taxon>
        <taxon>Meloidogyninae</taxon>
        <taxon>Meloidogyne</taxon>
        <taxon>Meloidogyne incognita group</taxon>
    </lineage>
</organism>
<feature type="compositionally biased region" description="Low complexity" evidence="1">
    <location>
        <begin position="13"/>
        <end position="25"/>
    </location>
</feature>
<dbReference type="SUPFAM" id="SSF50494">
    <property type="entry name" value="Trypsin-like serine proteases"/>
    <property type="match status" value="1"/>
</dbReference>
<dbReference type="CDD" id="cd19609">
    <property type="entry name" value="NTD_TDP-43"/>
    <property type="match status" value="1"/>
</dbReference>
<reference evidence="4" key="1">
    <citation type="submission" date="2022-11" db="UniProtKB">
        <authorList>
            <consortium name="WormBaseParasite"/>
        </authorList>
    </citation>
    <scope>IDENTIFICATION</scope>
</reference>
<dbReference type="Pfam" id="PF18694">
    <property type="entry name" value="TDP-43_N"/>
    <property type="match status" value="1"/>
</dbReference>
<accession>A0A915LMC6</accession>
<dbReference type="InterPro" id="IPR041105">
    <property type="entry name" value="TDP-43_N"/>
</dbReference>
<dbReference type="AlphaFoldDB" id="A0A915LMC6"/>